<dbReference type="AlphaFoldDB" id="A0A1W1X2N9"/>
<dbReference type="Gene3D" id="1.10.10.10">
    <property type="entry name" value="Winged helix-like DNA-binding domain superfamily/Winged helix DNA-binding domain"/>
    <property type="match status" value="1"/>
</dbReference>
<feature type="domain" description="HTH marR-type" evidence="4">
    <location>
        <begin position="9"/>
        <end position="141"/>
    </location>
</feature>
<dbReference type="PANTHER" id="PTHR42756">
    <property type="entry name" value="TRANSCRIPTIONAL REGULATOR, MARR"/>
    <property type="match status" value="1"/>
</dbReference>
<dbReference type="SUPFAM" id="SSF46785">
    <property type="entry name" value="Winged helix' DNA-binding domain"/>
    <property type="match status" value="1"/>
</dbReference>
<keyword evidence="1" id="KW-0805">Transcription regulation</keyword>
<proteinExistence type="predicted"/>
<dbReference type="Pfam" id="PF01047">
    <property type="entry name" value="MarR"/>
    <property type="match status" value="1"/>
</dbReference>
<dbReference type="Proteomes" id="UP000192761">
    <property type="component" value="Unassembled WGS sequence"/>
</dbReference>
<evidence type="ECO:0000256" key="2">
    <source>
        <dbReference type="ARBA" id="ARBA00023125"/>
    </source>
</evidence>
<reference evidence="5 6" key="1">
    <citation type="submission" date="2017-04" db="EMBL/GenBank/DDBJ databases">
        <authorList>
            <person name="Afonso C.L."/>
            <person name="Miller P.J."/>
            <person name="Scott M.A."/>
            <person name="Spackman E."/>
            <person name="Goraichik I."/>
            <person name="Dimitrov K.M."/>
            <person name="Suarez D.L."/>
            <person name="Swayne D.E."/>
        </authorList>
    </citation>
    <scope>NUCLEOTIDE SEQUENCE [LARGE SCALE GENOMIC DNA]</scope>
    <source>
        <strain evidence="5 6">DSM 23236</strain>
    </source>
</reference>
<dbReference type="SMART" id="SM00347">
    <property type="entry name" value="HTH_MARR"/>
    <property type="match status" value="1"/>
</dbReference>
<dbReference type="PRINTS" id="PR00598">
    <property type="entry name" value="HTHMARR"/>
</dbReference>
<sequence length="156" mass="17721">MDMKKPDFTQRFGFLVNDVARLHGRRFDQRVREIGLTRAQCRVLGTLYMRDGQSQAALAELLEQTPMAIARMTDRMEAAGWLRREPHPDDRRIKLLFLNDAAEGALREAMRIGDSVQAEALAGLSDDETSQLLALLQKARTNLAQLERPEYVPPDD</sequence>
<accession>A0A1W1X2N9</accession>
<dbReference type="RefSeq" id="WP_217806954.1">
    <property type="nucleotide sequence ID" value="NZ_FWXD01000002.1"/>
</dbReference>
<name>A0A1W1X2N9_9NEIS</name>
<dbReference type="InterPro" id="IPR000835">
    <property type="entry name" value="HTH_MarR-typ"/>
</dbReference>
<dbReference type="PANTHER" id="PTHR42756:SF1">
    <property type="entry name" value="TRANSCRIPTIONAL REPRESSOR OF EMRAB OPERON"/>
    <property type="match status" value="1"/>
</dbReference>
<dbReference type="InterPro" id="IPR036388">
    <property type="entry name" value="WH-like_DNA-bd_sf"/>
</dbReference>
<dbReference type="GO" id="GO:0003677">
    <property type="term" value="F:DNA binding"/>
    <property type="evidence" value="ECO:0007669"/>
    <property type="project" value="UniProtKB-KW"/>
</dbReference>
<evidence type="ECO:0000256" key="1">
    <source>
        <dbReference type="ARBA" id="ARBA00023015"/>
    </source>
</evidence>
<evidence type="ECO:0000313" key="5">
    <source>
        <dbReference type="EMBL" id="SMC17671.1"/>
    </source>
</evidence>
<evidence type="ECO:0000313" key="6">
    <source>
        <dbReference type="Proteomes" id="UP000192761"/>
    </source>
</evidence>
<dbReference type="EMBL" id="FWXD01000002">
    <property type="protein sequence ID" value="SMC17671.1"/>
    <property type="molecule type" value="Genomic_DNA"/>
</dbReference>
<dbReference type="PROSITE" id="PS50995">
    <property type="entry name" value="HTH_MARR_2"/>
    <property type="match status" value="1"/>
</dbReference>
<evidence type="ECO:0000256" key="3">
    <source>
        <dbReference type="ARBA" id="ARBA00023163"/>
    </source>
</evidence>
<keyword evidence="3" id="KW-0804">Transcription</keyword>
<protein>
    <submittedName>
        <fullName evidence="5">Transcriptional regulator, MarR family</fullName>
    </submittedName>
</protein>
<evidence type="ECO:0000259" key="4">
    <source>
        <dbReference type="PROSITE" id="PS50995"/>
    </source>
</evidence>
<keyword evidence="2" id="KW-0238">DNA-binding</keyword>
<dbReference type="GO" id="GO:0003700">
    <property type="term" value="F:DNA-binding transcription factor activity"/>
    <property type="evidence" value="ECO:0007669"/>
    <property type="project" value="InterPro"/>
</dbReference>
<dbReference type="InterPro" id="IPR036390">
    <property type="entry name" value="WH_DNA-bd_sf"/>
</dbReference>
<organism evidence="5 6">
    <name type="scientific">Andreprevotia lacus DSM 23236</name>
    <dbReference type="NCBI Taxonomy" id="1121001"/>
    <lineage>
        <taxon>Bacteria</taxon>
        <taxon>Pseudomonadati</taxon>
        <taxon>Pseudomonadota</taxon>
        <taxon>Betaproteobacteria</taxon>
        <taxon>Neisseriales</taxon>
        <taxon>Chitinibacteraceae</taxon>
        <taxon>Andreprevotia</taxon>
    </lineage>
</organism>
<keyword evidence="6" id="KW-1185">Reference proteome</keyword>
<dbReference type="STRING" id="1121001.SAMN02745857_00378"/>
<gene>
    <name evidence="5" type="ORF">SAMN02745857_00378</name>
</gene>